<feature type="transmembrane region" description="Helical" evidence="5">
    <location>
        <begin position="116"/>
        <end position="135"/>
    </location>
</feature>
<accession>F4KW43</accession>
<dbReference type="InterPro" id="IPR010096">
    <property type="entry name" value="NADH-Q_OxRdtase_suN/2"/>
</dbReference>
<dbReference type="eggNOG" id="COG1007">
    <property type="taxonomic scope" value="Bacteria"/>
</dbReference>
<keyword evidence="5" id="KW-0997">Cell inner membrane</keyword>
<feature type="transmembrane region" description="Helical" evidence="5">
    <location>
        <begin position="147"/>
        <end position="171"/>
    </location>
</feature>
<protein>
    <recommendedName>
        <fullName evidence="5">NADH-quinone oxidoreductase subunit N</fullName>
        <ecNumber evidence="5">7.1.1.-</ecNumber>
    </recommendedName>
    <alternativeName>
        <fullName evidence="5">NADH dehydrogenase I subunit N</fullName>
    </alternativeName>
    <alternativeName>
        <fullName evidence="5">NDH-1 subunit N</fullName>
    </alternativeName>
</protein>
<evidence type="ECO:0000256" key="3">
    <source>
        <dbReference type="ARBA" id="ARBA00022989"/>
    </source>
</evidence>
<name>F4KW43_HALH1</name>
<dbReference type="STRING" id="760192.Halhy_0329"/>
<feature type="transmembrane region" description="Helical" evidence="5">
    <location>
        <begin position="356"/>
        <end position="379"/>
    </location>
</feature>
<dbReference type="PANTHER" id="PTHR22773">
    <property type="entry name" value="NADH DEHYDROGENASE"/>
    <property type="match status" value="1"/>
</dbReference>
<dbReference type="Pfam" id="PF00361">
    <property type="entry name" value="Proton_antipo_M"/>
    <property type="match status" value="1"/>
</dbReference>
<dbReference type="InterPro" id="IPR001750">
    <property type="entry name" value="ND/Mrp_TM"/>
</dbReference>
<dbReference type="RefSeq" id="WP_013762805.1">
    <property type="nucleotide sequence ID" value="NC_015510.1"/>
</dbReference>
<dbReference type="KEGG" id="hhy:Halhy_0329"/>
<comment type="function">
    <text evidence="5">NDH-1 shuttles electrons from NADH, via FMN and iron-sulfur (Fe-S) centers, to quinones in the respiratory chain. The immediate electron acceptor for the enzyme in this species is believed to be a menaquinone. Couples the redox reaction to proton translocation (for every two electrons transferred, four hydrogen ions are translocated across the cytoplasmic membrane), and thus conserves the redox energy in a proton gradient.</text>
</comment>
<keyword evidence="5" id="KW-0874">Quinone</keyword>
<evidence type="ECO:0000313" key="9">
    <source>
        <dbReference type="Proteomes" id="UP000008461"/>
    </source>
</evidence>
<evidence type="ECO:0000256" key="6">
    <source>
        <dbReference type="RuleBase" id="RU000320"/>
    </source>
</evidence>
<feature type="transmembrane region" description="Helical" evidence="5">
    <location>
        <begin position="288"/>
        <end position="308"/>
    </location>
</feature>
<feature type="transmembrane region" description="Helical" evidence="5">
    <location>
        <begin position="92"/>
        <end position="110"/>
    </location>
</feature>
<organism evidence="8 9">
    <name type="scientific">Haliscomenobacter hydrossis (strain ATCC 27775 / DSM 1100 / LMG 10767 / O)</name>
    <dbReference type="NCBI Taxonomy" id="760192"/>
    <lineage>
        <taxon>Bacteria</taxon>
        <taxon>Pseudomonadati</taxon>
        <taxon>Bacteroidota</taxon>
        <taxon>Saprospiria</taxon>
        <taxon>Saprospirales</taxon>
        <taxon>Haliscomenobacteraceae</taxon>
        <taxon>Haliscomenobacter</taxon>
    </lineage>
</organism>
<keyword evidence="5" id="KW-0520">NAD</keyword>
<reference key="2">
    <citation type="submission" date="2011-04" db="EMBL/GenBank/DDBJ databases">
        <title>Complete sequence of chromosome of Haliscomenobacter hydrossis DSM 1100.</title>
        <authorList>
            <consortium name="US DOE Joint Genome Institute (JGI-PGF)"/>
            <person name="Lucas S."/>
            <person name="Han J."/>
            <person name="Lapidus A."/>
            <person name="Bruce D."/>
            <person name="Goodwin L."/>
            <person name="Pitluck S."/>
            <person name="Peters L."/>
            <person name="Kyrpides N."/>
            <person name="Mavromatis K."/>
            <person name="Ivanova N."/>
            <person name="Ovchinnikova G."/>
            <person name="Pagani I."/>
            <person name="Daligault H."/>
            <person name="Detter J.C."/>
            <person name="Han C."/>
            <person name="Land M."/>
            <person name="Hauser L."/>
            <person name="Markowitz V."/>
            <person name="Cheng J.-F."/>
            <person name="Hugenholtz P."/>
            <person name="Woyke T."/>
            <person name="Wu D."/>
            <person name="Verbarg S."/>
            <person name="Frueling A."/>
            <person name="Brambilla E."/>
            <person name="Klenk H.-P."/>
            <person name="Eisen J.A."/>
        </authorList>
    </citation>
    <scope>NUCLEOTIDE SEQUENCE</scope>
    <source>
        <strain>DSM 1100</strain>
    </source>
</reference>
<keyword evidence="8" id="KW-0560">Oxidoreductase</keyword>
<dbReference type="GO" id="GO:0042773">
    <property type="term" value="P:ATP synthesis coupled electron transport"/>
    <property type="evidence" value="ECO:0007669"/>
    <property type="project" value="InterPro"/>
</dbReference>
<dbReference type="OrthoDB" id="9811718at2"/>
<dbReference type="EC" id="7.1.1.-" evidence="5"/>
<feature type="domain" description="NADH:quinone oxidoreductase/Mrp antiporter transmembrane" evidence="7">
    <location>
        <begin position="112"/>
        <end position="402"/>
    </location>
</feature>
<dbReference type="HOGENOM" id="CLU_007100_1_4_10"/>
<keyword evidence="9" id="KW-1185">Reference proteome</keyword>
<evidence type="ECO:0000256" key="5">
    <source>
        <dbReference type="HAMAP-Rule" id="MF_00445"/>
    </source>
</evidence>
<keyword evidence="5" id="KW-1003">Cell membrane</keyword>
<keyword evidence="5" id="KW-1278">Translocase</keyword>
<comment type="subcellular location">
    <subcellularLocation>
        <location evidence="5">Cell inner membrane</location>
        <topology evidence="5">Multi-pass membrane protein</topology>
    </subcellularLocation>
    <subcellularLocation>
        <location evidence="1">Endomembrane system</location>
        <topology evidence="1">Multi-pass membrane protein</topology>
    </subcellularLocation>
    <subcellularLocation>
        <location evidence="6">Membrane</location>
        <topology evidence="6">Multi-pass membrane protein</topology>
    </subcellularLocation>
</comment>
<dbReference type="GO" id="GO:0048038">
    <property type="term" value="F:quinone binding"/>
    <property type="evidence" value="ECO:0007669"/>
    <property type="project" value="UniProtKB-KW"/>
</dbReference>
<keyword evidence="4 5" id="KW-0472">Membrane</keyword>
<feature type="transmembrane region" description="Helical" evidence="5">
    <location>
        <begin position="63"/>
        <end position="80"/>
    </location>
</feature>
<evidence type="ECO:0000256" key="4">
    <source>
        <dbReference type="ARBA" id="ARBA00023136"/>
    </source>
</evidence>
<feature type="transmembrane region" description="Helical" evidence="5">
    <location>
        <begin position="391"/>
        <end position="411"/>
    </location>
</feature>
<keyword evidence="5" id="KW-0813">Transport</keyword>
<dbReference type="EMBL" id="CP002691">
    <property type="protein sequence ID" value="AEE48241.1"/>
    <property type="molecule type" value="Genomic_DNA"/>
</dbReference>
<comment type="subunit">
    <text evidence="5">NDH-1 is composed of 14 different subunits. Subunits NuoA, H, J, K, L, M, N constitute the membrane sector of the complex.</text>
</comment>
<feature type="transmembrane region" description="Helical" evidence="5">
    <location>
        <begin position="258"/>
        <end position="276"/>
    </location>
</feature>
<dbReference type="NCBIfam" id="TIGR01770">
    <property type="entry name" value="NDH_I_N"/>
    <property type="match status" value="1"/>
</dbReference>
<keyword evidence="3 5" id="KW-1133">Transmembrane helix</keyword>
<feature type="transmembrane region" description="Helical" evidence="5">
    <location>
        <begin position="431"/>
        <end position="451"/>
    </location>
</feature>
<reference evidence="8 9" key="1">
    <citation type="journal article" date="2011" name="Stand. Genomic Sci.">
        <title>Complete genome sequence of Haliscomenobacter hydrossis type strain (O).</title>
        <authorList>
            <consortium name="US DOE Joint Genome Institute (JGI-PGF)"/>
            <person name="Daligault H."/>
            <person name="Lapidus A."/>
            <person name="Zeytun A."/>
            <person name="Nolan M."/>
            <person name="Lucas S."/>
            <person name="Del Rio T.G."/>
            <person name="Tice H."/>
            <person name="Cheng J.F."/>
            <person name="Tapia R."/>
            <person name="Han C."/>
            <person name="Goodwin L."/>
            <person name="Pitluck S."/>
            <person name="Liolios K."/>
            <person name="Pagani I."/>
            <person name="Ivanova N."/>
            <person name="Huntemann M."/>
            <person name="Mavromatis K."/>
            <person name="Mikhailova N."/>
            <person name="Pati A."/>
            <person name="Chen A."/>
            <person name="Palaniappan K."/>
            <person name="Land M."/>
            <person name="Hauser L."/>
            <person name="Brambilla E.M."/>
            <person name="Rohde M."/>
            <person name="Verbarg S."/>
            <person name="Goker M."/>
            <person name="Bristow J."/>
            <person name="Eisen J.A."/>
            <person name="Markowitz V."/>
            <person name="Hugenholtz P."/>
            <person name="Kyrpides N.C."/>
            <person name="Klenk H.P."/>
            <person name="Woyke T."/>
        </authorList>
    </citation>
    <scope>NUCLEOTIDE SEQUENCE [LARGE SCALE GENOMIC DNA]</scope>
    <source>
        <strain evidence="9">ATCC 27775 / DSM 1100 / LMG 10767 / O</strain>
    </source>
</reference>
<comment type="similarity">
    <text evidence="5">Belongs to the complex I subunit 2 family.</text>
</comment>
<gene>
    <name evidence="5" type="primary">nuoN</name>
    <name evidence="8" type="ordered locus">Halhy_0329</name>
</gene>
<dbReference type="GO" id="GO:0050136">
    <property type="term" value="F:NADH dehydrogenase (quinone) (non-electrogenic) activity"/>
    <property type="evidence" value="ECO:0007669"/>
    <property type="project" value="UniProtKB-UniRule"/>
</dbReference>
<feature type="transmembrane region" description="Helical" evidence="5">
    <location>
        <begin position="227"/>
        <end position="246"/>
    </location>
</feature>
<evidence type="ECO:0000313" key="8">
    <source>
        <dbReference type="EMBL" id="AEE48241.1"/>
    </source>
</evidence>
<evidence type="ECO:0000259" key="7">
    <source>
        <dbReference type="Pfam" id="PF00361"/>
    </source>
</evidence>
<dbReference type="AlphaFoldDB" id="F4KW43"/>
<evidence type="ECO:0000256" key="1">
    <source>
        <dbReference type="ARBA" id="ARBA00004127"/>
    </source>
</evidence>
<dbReference type="GO" id="GO:0012505">
    <property type="term" value="C:endomembrane system"/>
    <property type="evidence" value="ECO:0007669"/>
    <property type="project" value="UniProtKB-SubCell"/>
</dbReference>
<feature type="transmembrane region" description="Helical" evidence="5">
    <location>
        <begin position="314"/>
        <end position="335"/>
    </location>
</feature>
<feature type="transmembrane region" description="Helical" evidence="5">
    <location>
        <begin position="191"/>
        <end position="215"/>
    </location>
</feature>
<sequence>MYPIIILSIAGILSMFVGAFKLKKVALPAVLIATLAGFIANLLPENLQDAPVFSGMLKFDSFAVNFSAVLIGITLVILILSRRYYRQTTEHLGDIYALFLFSVVGAMIMVGSYNLVMFFVGLEILSIPLYILATSEKNNLLSNEAGLKYFLMGSFISVFLLLGMVLMYGITGSFDFGTISTYLSSTTEVPVLVKLGIMLIMIAFIFKISAAPFHFWAPDVYQGSPAVIMVFMATVAKTAAFGGFLRFLTQAIYPIEDIFTPLLAVLSALTMCVGNLMALHQTNLKRMLAFSSIANAGYVMLALVGLGANSTSTILYYMLVYSIANVITIAVYLTVKESMGSGSIDGLKGLYQTKPLLTFCLVLAMLSLAGIPPLAGFIGKYALFVDALRNGYAWLVILAALNSAVGIFYYFRVMRTAFVASEEGPITVPYVLGYSTVLVICTLVLLVLGIFPNLILNSL</sequence>
<proteinExistence type="inferred from homology"/>
<dbReference type="GO" id="GO:0005886">
    <property type="term" value="C:plasma membrane"/>
    <property type="evidence" value="ECO:0007669"/>
    <property type="project" value="UniProtKB-SubCell"/>
</dbReference>
<dbReference type="Proteomes" id="UP000008461">
    <property type="component" value="Chromosome"/>
</dbReference>
<evidence type="ECO:0000256" key="2">
    <source>
        <dbReference type="ARBA" id="ARBA00022692"/>
    </source>
</evidence>
<dbReference type="GO" id="GO:0008137">
    <property type="term" value="F:NADH dehydrogenase (ubiquinone) activity"/>
    <property type="evidence" value="ECO:0007669"/>
    <property type="project" value="InterPro"/>
</dbReference>
<feature type="transmembrane region" description="Helical" evidence="5">
    <location>
        <begin position="25"/>
        <end position="43"/>
    </location>
</feature>
<comment type="catalytic activity">
    <reaction evidence="5">
        <text>a quinone + NADH + 5 H(+)(in) = a quinol + NAD(+) + 4 H(+)(out)</text>
        <dbReference type="Rhea" id="RHEA:57888"/>
        <dbReference type="ChEBI" id="CHEBI:15378"/>
        <dbReference type="ChEBI" id="CHEBI:24646"/>
        <dbReference type="ChEBI" id="CHEBI:57540"/>
        <dbReference type="ChEBI" id="CHEBI:57945"/>
        <dbReference type="ChEBI" id="CHEBI:132124"/>
    </reaction>
</comment>
<dbReference type="HAMAP" id="MF_00445">
    <property type="entry name" value="NDH1_NuoN_1"/>
    <property type="match status" value="1"/>
</dbReference>
<keyword evidence="2 5" id="KW-0812">Transmembrane</keyword>